<organism evidence="1 2">
    <name type="scientific">Willisornis vidua</name>
    <name type="common">Xingu scale-backed antbird</name>
    <dbReference type="NCBI Taxonomy" id="1566151"/>
    <lineage>
        <taxon>Eukaryota</taxon>
        <taxon>Metazoa</taxon>
        <taxon>Chordata</taxon>
        <taxon>Craniata</taxon>
        <taxon>Vertebrata</taxon>
        <taxon>Euteleostomi</taxon>
        <taxon>Archelosauria</taxon>
        <taxon>Archosauria</taxon>
        <taxon>Dinosauria</taxon>
        <taxon>Saurischia</taxon>
        <taxon>Theropoda</taxon>
        <taxon>Coelurosauria</taxon>
        <taxon>Aves</taxon>
        <taxon>Neognathae</taxon>
        <taxon>Neoaves</taxon>
        <taxon>Telluraves</taxon>
        <taxon>Australaves</taxon>
        <taxon>Passeriformes</taxon>
        <taxon>Thamnophilidae</taxon>
        <taxon>Willisornis</taxon>
    </lineage>
</organism>
<dbReference type="EMBL" id="WHWB01034642">
    <property type="protein sequence ID" value="KAJ7406585.1"/>
    <property type="molecule type" value="Genomic_DNA"/>
</dbReference>
<evidence type="ECO:0000313" key="1">
    <source>
        <dbReference type="EMBL" id="KAJ7406585.1"/>
    </source>
</evidence>
<gene>
    <name evidence="1" type="ORF">WISP_132718</name>
</gene>
<proteinExistence type="predicted"/>
<keyword evidence="2" id="KW-1185">Reference proteome</keyword>
<accession>A0ABQ9CTV6</accession>
<protein>
    <submittedName>
        <fullName evidence="1">Uncharacterized protein</fullName>
    </submittedName>
</protein>
<evidence type="ECO:0000313" key="2">
    <source>
        <dbReference type="Proteomes" id="UP001145742"/>
    </source>
</evidence>
<sequence length="120" mass="13314">MAASGETLKRETRAFSSPVPRVLKLYWVSLFGNYKQMSLVAKESLWLDHENRDCGCLSFEAKSTGPLWVHMGMVCPSVQLCLDLQLPPRNLASLLMWSPHAVPPPLNVKACLKSTGINSD</sequence>
<name>A0ABQ9CTV6_9PASS</name>
<dbReference type="Proteomes" id="UP001145742">
    <property type="component" value="Unassembled WGS sequence"/>
</dbReference>
<comment type="caution">
    <text evidence="1">The sequence shown here is derived from an EMBL/GenBank/DDBJ whole genome shotgun (WGS) entry which is preliminary data.</text>
</comment>
<reference evidence="1" key="1">
    <citation type="submission" date="2019-10" db="EMBL/GenBank/DDBJ databases">
        <authorList>
            <person name="Soares A.E.R."/>
            <person name="Aleixo A."/>
            <person name="Schneider P."/>
            <person name="Miyaki C.Y."/>
            <person name="Schneider M.P."/>
            <person name="Mello C."/>
            <person name="Vasconcelos A.T.R."/>
        </authorList>
    </citation>
    <scope>NUCLEOTIDE SEQUENCE</scope>
    <source>
        <tissue evidence="1">Muscle</tissue>
    </source>
</reference>